<proteinExistence type="predicted"/>
<keyword evidence="1" id="KW-0732">Signal</keyword>
<reference evidence="2 3" key="1">
    <citation type="submission" date="2016-10" db="EMBL/GenBank/DDBJ databases">
        <title>Genome sequence of the basidiomycete white-rot fungus Trametes pubescens.</title>
        <authorList>
            <person name="Makela M.R."/>
            <person name="Granchi Z."/>
            <person name="Peng M."/>
            <person name="De Vries R.P."/>
            <person name="Grigoriev I."/>
            <person name="Riley R."/>
            <person name="Hilden K."/>
        </authorList>
    </citation>
    <scope>NUCLEOTIDE SEQUENCE [LARGE SCALE GENOMIC DNA]</scope>
    <source>
        <strain evidence="2 3">FBCC735</strain>
    </source>
</reference>
<organism evidence="2 3">
    <name type="scientific">Trametes pubescens</name>
    <name type="common">White-rot fungus</name>
    <dbReference type="NCBI Taxonomy" id="154538"/>
    <lineage>
        <taxon>Eukaryota</taxon>
        <taxon>Fungi</taxon>
        <taxon>Dikarya</taxon>
        <taxon>Basidiomycota</taxon>
        <taxon>Agaricomycotina</taxon>
        <taxon>Agaricomycetes</taxon>
        <taxon>Polyporales</taxon>
        <taxon>Polyporaceae</taxon>
        <taxon>Trametes</taxon>
    </lineage>
</organism>
<accession>A0A1M2W7H9</accession>
<keyword evidence="3" id="KW-1185">Reference proteome</keyword>
<evidence type="ECO:0000313" key="2">
    <source>
        <dbReference type="EMBL" id="OJT15817.1"/>
    </source>
</evidence>
<protein>
    <submittedName>
        <fullName evidence="2">Uncharacterized protein</fullName>
    </submittedName>
</protein>
<sequence>MSTLLFATALSAPPVFGYHCGNMTWLVYAATRPVNAHSERTSQVEAIIDEVMHFHVVTALEVTVNQTIKQSVLTIKDKPLRRVAEESSRALEVLFAILLNIICKAGNMPELHPVPVIQDPSWVSDSMELLIAECLIPKIREAREAGLFAVKHVTRLNGMRSDFEFTYVVMGIQGALKTSGAFQLNPNRMIAELSQSMESCWYGDVIVGKTRRGVSGKILYEDFTGADYCLIRNYFLHQ</sequence>
<gene>
    <name evidence="2" type="ORF">TRAPUB_3532</name>
</gene>
<dbReference type="Proteomes" id="UP000184267">
    <property type="component" value="Unassembled WGS sequence"/>
</dbReference>
<dbReference type="EMBL" id="MNAD01000127">
    <property type="protein sequence ID" value="OJT15817.1"/>
    <property type="molecule type" value="Genomic_DNA"/>
</dbReference>
<comment type="caution">
    <text evidence="2">The sequence shown here is derived from an EMBL/GenBank/DDBJ whole genome shotgun (WGS) entry which is preliminary data.</text>
</comment>
<evidence type="ECO:0000313" key="3">
    <source>
        <dbReference type="Proteomes" id="UP000184267"/>
    </source>
</evidence>
<dbReference type="AlphaFoldDB" id="A0A1M2W7H9"/>
<name>A0A1M2W7H9_TRAPU</name>
<feature type="signal peptide" evidence="1">
    <location>
        <begin position="1"/>
        <end position="17"/>
    </location>
</feature>
<evidence type="ECO:0000256" key="1">
    <source>
        <dbReference type="SAM" id="SignalP"/>
    </source>
</evidence>
<feature type="chain" id="PRO_5012295961" evidence="1">
    <location>
        <begin position="18"/>
        <end position="238"/>
    </location>
</feature>